<reference evidence="4 5" key="1">
    <citation type="journal article" date="2018" name="PLoS ONE">
        <title>The draft genome of Kipferlia bialata reveals reductive genome evolution in fornicate parasites.</title>
        <authorList>
            <person name="Tanifuji G."/>
            <person name="Takabayashi S."/>
            <person name="Kume K."/>
            <person name="Takagi M."/>
            <person name="Nakayama T."/>
            <person name="Kamikawa R."/>
            <person name="Inagaki Y."/>
            <person name="Hashimoto T."/>
        </authorList>
    </citation>
    <scope>NUCLEOTIDE SEQUENCE [LARGE SCALE GENOMIC DNA]</scope>
    <source>
        <strain evidence="4">NY0173</strain>
    </source>
</reference>
<comment type="caution">
    <text evidence="4">The sequence shown here is derived from an EMBL/GenBank/DDBJ whole genome shotgun (WGS) entry which is preliminary data.</text>
</comment>
<evidence type="ECO:0000256" key="2">
    <source>
        <dbReference type="ARBA" id="ARBA00022737"/>
    </source>
</evidence>
<feature type="compositionally biased region" description="Low complexity" evidence="3">
    <location>
        <begin position="206"/>
        <end position="216"/>
    </location>
</feature>
<dbReference type="InterPro" id="IPR006652">
    <property type="entry name" value="Kelch_1"/>
</dbReference>
<dbReference type="Proteomes" id="UP000265618">
    <property type="component" value="Unassembled WGS sequence"/>
</dbReference>
<dbReference type="InterPro" id="IPR015915">
    <property type="entry name" value="Kelch-typ_b-propeller"/>
</dbReference>
<evidence type="ECO:0000313" key="5">
    <source>
        <dbReference type="Proteomes" id="UP000265618"/>
    </source>
</evidence>
<feature type="region of interest" description="Disordered" evidence="3">
    <location>
        <begin position="232"/>
        <end position="274"/>
    </location>
</feature>
<dbReference type="SMART" id="SM00612">
    <property type="entry name" value="Kelch"/>
    <property type="match status" value="1"/>
</dbReference>
<feature type="compositionally biased region" description="Basic and acidic residues" evidence="3">
    <location>
        <begin position="247"/>
        <end position="258"/>
    </location>
</feature>
<proteinExistence type="predicted"/>
<feature type="compositionally biased region" description="Basic and acidic residues" evidence="3">
    <location>
        <begin position="174"/>
        <end position="186"/>
    </location>
</feature>
<dbReference type="EMBL" id="BDIP01000001">
    <property type="protein sequence ID" value="GIQ79386.1"/>
    <property type="molecule type" value="Genomic_DNA"/>
</dbReference>
<gene>
    <name evidence="4" type="ORF">KIPB_000029</name>
</gene>
<dbReference type="PANTHER" id="PTHR46093">
    <property type="entry name" value="ACYL-COA-BINDING DOMAIN-CONTAINING PROTEIN 5"/>
    <property type="match status" value="1"/>
</dbReference>
<dbReference type="PANTHER" id="PTHR46093:SF18">
    <property type="entry name" value="FIBRONECTIN TYPE-III DOMAIN-CONTAINING PROTEIN"/>
    <property type="match status" value="1"/>
</dbReference>
<protein>
    <submittedName>
        <fullName evidence="4">Uncharacterized protein</fullName>
    </submittedName>
</protein>
<dbReference type="AlphaFoldDB" id="A0A9K3CMY3"/>
<evidence type="ECO:0000256" key="3">
    <source>
        <dbReference type="SAM" id="MobiDB-lite"/>
    </source>
</evidence>
<keyword evidence="5" id="KW-1185">Reference proteome</keyword>
<evidence type="ECO:0000313" key="4">
    <source>
        <dbReference type="EMBL" id="GIQ79386.1"/>
    </source>
</evidence>
<feature type="compositionally biased region" description="Acidic residues" evidence="3">
    <location>
        <begin position="194"/>
        <end position="203"/>
    </location>
</feature>
<evidence type="ECO:0000256" key="1">
    <source>
        <dbReference type="ARBA" id="ARBA00022441"/>
    </source>
</evidence>
<accession>A0A9K3CMY3</accession>
<sequence>MRTLYGPDVIAYSSTPCMGGSVVALFGGYDTTHELFLDDLLLFDMATHSLRPVLRHGDWPSPRCDHKAYSVGTKLVIVGGCGGSASQPLTDSWAFDYETHEWTRIGGIPCTNMGSGCCVVDGAMHMVGGYAEGHAVHVRGTLGPHTQHEGGGAETHTPHRLDCECPCAANRGKEGERKVEREREEPTPCTLGETEAEAEEEGEGNGLHSAEGSSSSHSIHVCEGECRCVSRETSGGEGAGVGRPLSSRHEEREREREARRQRRQQRVRDREAQGRWEELPPAPFQVMTAGVMALEHYVVVFGGMCHEGQVHAYDTIAQEWEAWGGIPAPIGVCTACPLGDDILLHGEHGVSYLVEVDREALLGTDL</sequence>
<keyword evidence="2" id="KW-0677">Repeat</keyword>
<dbReference type="OrthoDB" id="10250130at2759"/>
<feature type="region of interest" description="Disordered" evidence="3">
    <location>
        <begin position="174"/>
        <end position="216"/>
    </location>
</feature>
<keyword evidence="1" id="KW-0880">Kelch repeat</keyword>
<name>A0A9K3CMY3_9EUKA</name>
<dbReference type="Gene3D" id="2.120.10.80">
    <property type="entry name" value="Kelch-type beta propeller"/>
    <property type="match status" value="2"/>
</dbReference>
<organism evidence="4 5">
    <name type="scientific">Kipferlia bialata</name>
    <dbReference type="NCBI Taxonomy" id="797122"/>
    <lineage>
        <taxon>Eukaryota</taxon>
        <taxon>Metamonada</taxon>
        <taxon>Carpediemonas-like organisms</taxon>
        <taxon>Kipferlia</taxon>
    </lineage>
</organism>
<dbReference type="Pfam" id="PF24681">
    <property type="entry name" value="Kelch_KLHDC2_KLHL20_DRC7"/>
    <property type="match status" value="1"/>
</dbReference>
<dbReference type="SUPFAM" id="SSF117281">
    <property type="entry name" value="Kelch motif"/>
    <property type="match status" value="2"/>
</dbReference>